<evidence type="ECO:0000259" key="1">
    <source>
        <dbReference type="Pfam" id="PF19408"/>
    </source>
</evidence>
<sequence>VNPPKPAGGSYSGTGISGGSFDPGVAGTGDHIITYNYTDGNGCVSSGSKIQTVQGLPTPTITGNSNLCPNASAETYSTPDVVGHSYFWVITGEGASIADGQGTNKITVDWGTASGTVKVSEIIDATGCDSTTAEYNVTIVDVTDP</sequence>
<protein>
    <recommendedName>
        <fullName evidence="1">PKD-like domain-containing protein</fullName>
    </recommendedName>
</protein>
<comment type="caution">
    <text evidence="2">The sequence shown here is derived from an EMBL/GenBank/DDBJ whole genome shotgun (WGS) entry which is preliminary data.</text>
</comment>
<evidence type="ECO:0000313" key="2">
    <source>
        <dbReference type="EMBL" id="GAI52460.1"/>
    </source>
</evidence>
<name>X1QNC8_9ZZZZ</name>
<dbReference type="EMBL" id="BARV01041621">
    <property type="protein sequence ID" value="GAI52460.1"/>
    <property type="molecule type" value="Genomic_DNA"/>
</dbReference>
<feature type="non-terminal residue" evidence="2">
    <location>
        <position position="1"/>
    </location>
</feature>
<organism evidence="2">
    <name type="scientific">marine sediment metagenome</name>
    <dbReference type="NCBI Taxonomy" id="412755"/>
    <lineage>
        <taxon>unclassified sequences</taxon>
        <taxon>metagenomes</taxon>
        <taxon>ecological metagenomes</taxon>
    </lineage>
</organism>
<feature type="domain" description="PKD-like" evidence="1">
    <location>
        <begin position="59"/>
        <end position="133"/>
    </location>
</feature>
<dbReference type="AlphaFoldDB" id="X1QNC8"/>
<dbReference type="InterPro" id="IPR045829">
    <property type="entry name" value="PKD_6"/>
</dbReference>
<feature type="non-terminal residue" evidence="2">
    <location>
        <position position="145"/>
    </location>
</feature>
<accession>X1QNC8</accession>
<gene>
    <name evidence="2" type="ORF">S06H3_62925</name>
</gene>
<proteinExistence type="predicted"/>
<reference evidence="2" key="1">
    <citation type="journal article" date="2014" name="Front. Microbiol.">
        <title>High frequency of phylogenetically diverse reductive dehalogenase-homologous genes in deep subseafloor sedimentary metagenomes.</title>
        <authorList>
            <person name="Kawai M."/>
            <person name="Futagami T."/>
            <person name="Toyoda A."/>
            <person name="Takaki Y."/>
            <person name="Nishi S."/>
            <person name="Hori S."/>
            <person name="Arai W."/>
            <person name="Tsubouchi T."/>
            <person name="Morono Y."/>
            <person name="Uchiyama I."/>
            <person name="Ito T."/>
            <person name="Fujiyama A."/>
            <person name="Inagaki F."/>
            <person name="Takami H."/>
        </authorList>
    </citation>
    <scope>NUCLEOTIDE SEQUENCE</scope>
    <source>
        <strain evidence="2">Expedition CK06-06</strain>
    </source>
</reference>
<dbReference type="Pfam" id="PF19408">
    <property type="entry name" value="PKD_6"/>
    <property type="match status" value="1"/>
</dbReference>